<evidence type="ECO:0000256" key="2">
    <source>
        <dbReference type="ARBA" id="ARBA00022448"/>
    </source>
</evidence>
<keyword evidence="7 8" id="KW-0472">Membrane</keyword>
<dbReference type="PANTHER" id="PTHR30614:SF0">
    <property type="entry name" value="L-CYSTINE TRANSPORT SYSTEM PERMEASE PROTEIN TCYL"/>
    <property type="match status" value="1"/>
</dbReference>
<evidence type="ECO:0000313" key="11">
    <source>
        <dbReference type="EMBL" id="RKW71399.1"/>
    </source>
</evidence>
<evidence type="ECO:0000256" key="5">
    <source>
        <dbReference type="ARBA" id="ARBA00022970"/>
    </source>
</evidence>
<comment type="similarity">
    <text evidence="8">Belongs to the binding-protein-dependent transport system permease family.</text>
</comment>
<feature type="transmembrane region" description="Helical" evidence="8">
    <location>
        <begin position="20"/>
        <end position="41"/>
    </location>
</feature>
<evidence type="ECO:0000256" key="8">
    <source>
        <dbReference type="RuleBase" id="RU363032"/>
    </source>
</evidence>
<sequence>MVLTTRQRSRLSKGIQLGILVLSVILLVLLVNWPLVIESFFRFGAVGGMFPEIILVGLKNTLLYTVTSFAFGLVLGTMLALMKTSSFGPYRWIATVYIEFFRGLPVLLVLLAMGFGLPIAFGTTWPQWVNVMVALGLSSAAYMAETLRAGLQAVPKGQMEAARSLGMPQWRAMVTIVIPQAFRIVLPPLTNEFILLTKDTSLAFVLGMTMSQYELTTFGRNGMTEYPAGMTPLMVAGAIYLVITLPMSLLARWFEKRTNQTSRPKRRRSDGAATAAASSLAGPASPSATAARGTTDLTKGTQA</sequence>
<dbReference type="InterPro" id="IPR035906">
    <property type="entry name" value="MetI-like_sf"/>
</dbReference>
<gene>
    <name evidence="11" type="ORF">DWQ67_00650</name>
</gene>
<dbReference type="AlphaFoldDB" id="A0A496PLP4"/>
<dbReference type="GO" id="GO:0043190">
    <property type="term" value="C:ATP-binding cassette (ABC) transporter complex"/>
    <property type="evidence" value="ECO:0007669"/>
    <property type="project" value="InterPro"/>
</dbReference>
<dbReference type="GO" id="GO:0006865">
    <property type="term" value="P:amino acid transport"/>
    <property type="evidence" value="ECO:0007669"/>
    <property type="project" value="UniProtKB-KW"/>
</dbReference>
<dbReference type="CDD" id="cd06261">
    <property type="entry name" value="TM_PBP2"/>
    <property type="match status" value="1"/>
</dbReference>
<evidence type="ECO:0000313" key="12">
    <source>
        <dbReference type="Proteomes" id="UP000273119"/>
    </source>
</evidence>
<feature type="transmembrane region" description="Helical" evidence="8">
    <location>
        <begin position="233"/>
        <end position="254"/>
    </location>
</feature>
<dbReference type="PANTHER" id="PTHR30614">
    <property type="entry name" value="MEMBRANE COMPONENT OF AMINO ACID ABC TRANSPORTER"/>
    <property type="match status" value="1"/>
</dbReference>
<name>A0A496PLP4_9MICC</name>
<dbReference type="EMBL" id="QQXL01000001">
    <property type="protein sequence ID" value="RKW71399.1"/>
    <property type="molecule type" value="Genomic_DNA"/>
</dbReference>
<feature type="region of interest" description="Disordered" evidence="9">
    <location>
        <begin position="258"/>
        <end position="303"/>
    </location>
</feature>
<evidence type="ECO:0000256" key="4">
    <source>
        <dbReference type="ARBA" id="ARBA00022692"/>
    </source>
</evidence>
<dbReference type="NCBIfam" id="TIGR01726">
    <property type="entry name" value="HEQRo_perm_3TM"/>
    <property type="match status" value="1"/>
</dbReference>
<accession>A0A496PLP4</accession>
<dbReference type="Pfam" id="PF00528">
    <property type="entry name" value="BPD_transp_1"/>
    <property type="match status" value="1"/>
</dbReference>
<feature type="domain" description="ABC transmembrane type-1" evidence="10">
    <location>
        <begin position="58"/>
        <end position="251"/>
    </location>
</feature>
<dbReference type="Gene3D" id="1.10.3720.10">
    <property type="entry name" value="MetI-like"/>
    <property type="match status" value="1"/>
</dbReference>
<evidence type="ECO:0000256" key="7">
    <source>
        <dbReference type="ARBA" id="ARBA00023136"/>
    </source>
</evidence>
<keyword evidence="4 8" id="KW-0812">Transmembrane</keyword>
<keyword evidence="3" id="KW-1003">Cell membrane</keyword>
<protein>
    <submittedName>
        <fullName evidence="11">Amino acid ABC transporter permease</fullName>
    </submittedName>
</protein>
<evidence type="ECO:0000259" key="10">
    <source>
        <dbReference type="PROSITE" id="PS50928"/>
    </source>
</evidence>
<keyword evidence="6 8" id="KW-1133">Transmembrane helix</keyword>
<dbReference type="InterPro" id="IPR000515">
    <property type="entry name" value="MetI-like"/>
</dbReference>
<feature type="transmembrane region" description="Helical" evidence="8">
    <location>
        <begin position="61"/>
        <end position="82"/>
    </location>
</feature>
<proteinExistence type="inferred from homology"/>
<evidence type="ECO:0000256" key="1">
    <source>
        <dbReference type="ARBA" id="ARBA00004651"/>
    </source>
</evidence>
<dbReference type="InterPro" id="IPR010065">
    <property type="entry name" value="AA_ABC_transptr_permease_3TM"/>
</dbReference>
<keyword evidence="2 8" id="KW-0813">Transport</keyword>
<comment type="caution">
    <text evidence="11">The sequence shown here is derived from an EMBL/GenBank/DDBJ whole genome shotgun (WGS) entry which is preliminary data.</text>
</comment>
<dbReference type="SUPFAM" id="SSF161098">
    <property type="entry name" value="MetI-like"/>
    <property type="match status" value="1"/>
</dbReference>
<reference evidence="11 12" key="1">
    <citation type="submission" date="2018-07" db="EMBL/GenBank/DDBJ databases">
        <title>Arthrobacter sp. nov., isolated from raw cow's milk with high bacterial count.</title>
        <authorList>
            <person name="Hahne J."/>
            <person name="Isele D."/>
            <person name="Lipski A."/>
        </authorList>
    </citation>
    <scope>NUCLEOTIDE SEQUENCE [LARGE SCALE GENOMIC DNA]</scope>
    <source>
        <strain evidence="11 12">JZ R-183</strain>
    </source>
</reference>
<organism evidence="11 12">
    <name type="scientific">Galactobacter caseinivorans</name>
    <dbReference type="NCBI Taxonomy" id="2676123"/>
    <lineage>
        <taxon>Bacteria</taxon>
        <taxon>Bacillati</taxon>
        <taxon>Actinomycetota</taxon>
        <taxon>Actinomycetes</taxon>
        <taxon>Micrococcales</taxon>
        <taxon>Micrococcaceae</taxon>
        <taxon>Galactobacter</taxon>
    </lineage>
</organism>
<comment type="subcellular location">
    <subcellularLocation>
        <location evidence="1 8">Cell membrane</location>
        <topology evidence="1 8">Multi-pass membrane protein</topology>
    </subcellularLocation>
</comment>
<evidence type="ECO:0000256" key="6">
    <source>
        <dbReference type="ARBA" id="ARBA00022989"/>
    </source>
</evidence>
<dbReference type="InterPro" id="IPR043429">
    <property type="entry name" value="ArtM/GltK/GlnP/TcyL/YhdX-like"/>
</dbReference>
<feature type="transmembrane region" description="Helical" evidence="8">
    <location>
        <begin position="103"/>
        <end position="121"/>
    </location>
</feature>
<dbReference type="Proteomes" id="UP000273119">
    <property type="component" value="Unassembled WGS sequence"/>
</dbReference>
<evidence type="ECO:0000256" key="3">
    <source>
        <dbReference type="ARBA" id="ARBA00022475"/>
    </source>
</evidence>
<feature type="compositionally biased region" description="Low complexity" evidence="9">
    <location>
        <begin position="271"/>
        <end position="295"/>
    </location>
</feature>
<dbReference type="PROSITE" id="PS50928">
    <property type="entry name" value="ABC_TM1"/>
    <property type="match status" value="1"/>
</dbReference>
<evidence type="ECO:0000256" key="9">
    <source>
        <dbReference type="SAM" id="MobiDB-lite"/>
    </source>
</evidence>
<keyword evidence="5" id="KW-0029">Amino-acid transport</keyword>
<keyword evidence="12" id="KW-1185">Reference proteome</keyword>
<dbReference type="GO" id="GO:0022857">
    <property type="term" value="F:transmembrane transporter activity"/>
    <property type="evidence" value="ECO:0007669"/>
    <property type="project" value="InterPro"/>
</dbReference>